<reference evidence="4" key="1">
    <citation type="submission" date="2019-11" db="EMBL/GenBank/DDBJ databases">
        <authorList>
            <person name="Li J."/>
        </authorList>
    </citation>
    <scope>NUCLEOTIDE SEQUENCE</scope>
    <source>
        <strain evidence="4">B6B</strain>
    </source>
</reference>
<evidence type="ECO:0000313" key="4">
    <source>
        <dbReference type="EMBL" id="MRH42869.1"/>
    </source>
</evidence>
<keyword evidence="2" id="KW-1133">Transmembrane helix</keyword>
<evidence type="ECO:0000313" key="5">
    <source>
        <dbReference type="Proteomes" id="UP000799092"/>
    </source>
</evidence>
<feature type="transmembrane region" description="Helical" evidence="2">
    <location>
        <begin position="15"/>
        <end position="34"/>
    </location>
</feature>
<keyword evidence="2" id="KW-0472">Membrane</keyword>
<sequence>MHIPPYYKKESWQRFFAGTFIGAIVAFIVFIYMYGQLYERWVEENLNLRSQLSKLEDSYNILEESKQELDEQSKQKVTVNTIEINIDNERELKLDSLIVHQLQELMRNEIKDVVGKDINSLAENYQLLTSTIENKRYKVDGFIYNAKVKQLFVTSTLTISVELVFSS</sequence>
<proteinExistence type="predicted"/>
<dbReference type="AlphaFoldDB" id="A0A6A8DGA0"/>
<dbReference type="RefSeq" id="WP_153736515.1">
    <property type="nucleotide sequence ID" value="NZ_WJNG01000007.1"/>
</dbReference>
<evidence type="ECO:0000256" key="2">
    <source>
        <dbReference type="SAM" id="Phobius"/>
    </source>
</evidence>
<dbReference type="NCBIfam" id="NF041479">
    <property type="entry name" value="spor_membprot_YtrI"/>
    <property type="match status" value="1"/>
</dbReference>
<keyword evidence="1" id="KW-0175">Coiled coil</keyword>
<dbReference type="EMBL" id="WJNG01000007">
    <property type="protein sequence ID" value="MRH42869.1"/>
    <property type="molecule type" value="Genomic_DNA"/>
</dbReference>
<dbReference type="Proteomes" id="UP000799092">
    <property type="component" value="Unassembled WGS sequence"/>
</dbReference>
<feature type="coiled-coil region" evidence="1">
    <location>
        <begin position="38"/>
        <end position="75"/>
    </location>
</feature>
<protein>
    <recommendedName>
        <fullName evidence="3">Sporulation membrane protein YtrI C-terminal domain-containing protein</fullName>
    </recommendedName>
</protein>
<keyword evidence="5" id="KW-1185">Reference proteome</keyword>
<organism evidence="4 5">
    <name type="scientific">Aquibacillus halophilus</name>
    <dbReference type="NCBI Taxonomy" id="930132"/>
    <lineage>
        <taxon>Bacteria</taxon>
        <taxon>Bacillati</taxon>
        <taxon>Bacillota</taxon>
        <taxon>Bacilli</taxon>
        <taxon>Bacillales</taxon>
        <taxon>Bacillaceae</taxon>
        <taxon>Aquibacillus</taxon>
    </lineage>
</organism>
<evidence type="ECO:0000256" key="1">
    <source>
        <dbReference type="SAM" id="Coils"/>
    </source>
</evidence>
<comment type="caution">
    <text evidence="4">The sequence shown here is derived from an EMBL/GenBank/DDBJ whole genome shotgun (WGS) entry which is preliminary data.</text>
</comment>
<dbReference type="InterPro" id="IPR048198">
    <property type="entry name" value="YtrI"/>
</dbReference>
<name>A0A6A8DGA0_9BACI</name>
<dbReference type="OrthoDB" id="2691164at2"/>
<accession>A0A6A8DGA0</accession>
<feature type="domain" description="Sporulation membrane protein YtrI C-terminal" evidence="3">
    <location>
        <begin position="81"/>
        <end position="163"/>
    </location>
</feature>
<dbReference type="Pfam" id="PF26347">
    <property type="entry name" value="YtrI_sporulation"/>
    <property type="match status" value="1"/>
</dbReference>
<keyword evidence="2" id="KW-0812">Transmembrane</keyword>
<gene>
    <name evidence="4" type="ORF">GH741_09240</name>
</gene>
<dbReference type="InterPro" id="IPR058620">
    <property type="entry name" value="YtrI_C"/>
</dbReference>
<evidence type="ECO:0000259" key="3">
    <source>
        <dbReference type="Pfam" id="PF26347"/>
    </source>
</evidence>